<feature type="domain" description="NERD" evidence="2">
    <location>
        <begin position="41"/>
        <end position="160"/>
    </location>
</feature>
<dbReference type="EMBL" id="QPJJ01000001">
    <property type="protein sequence ID" value="RCW77414.1"/>
    <property type="molecule type" value="Genomic_DNA"/>
</dbReference>
<evidence type="ECO:0000259" key="2">
    <source>
        <dbReference type="PROSITE" id="PS50965"/>
    </source>
</evidence>
<dbReference type="Pfam" id="PF08378">
    <property type="entry name" value="NERD"/>
    <property type="match status" value="1"/>
</dbReference>
<protein>
    <submittedName>
        <fullName evidence="3">Nuclease-like protein</fullName>
    </submittedName>
</protein>
<dbReference type="PROSITE" id="PS50965">
    <property type="entry name" value="NERD"/>
    <property type="match status" value="1"/>
</dbReference>
<keyword evidence="1" id="KW-0175">Coiled coil</keyword>
<reference evidence="3 4" key="1">
    <citation type="submission" date="2018-07" db="EMBL/GenBank/DDBJ databases">
        <title>Genomic Encyclopedia of Type Strains, Phase IV (KMG-IV): sequencing the most valuable type-strain genomes for metagenomic binning, comparative biology and taxonomic classification.</title>
        <authorList>
            <person name="Goeker M."/>
        </authorList>
    </citation>
    <scope>NUCLEOTIDE SEQUENCE [LARGE SCALE GENOMIC DNA]</scope>
    <source>
        <strain evidence="3 4">DSM 27696</strain>
    </source>
</reference>
<sequence length="313" mass="35456">MILLTREKTMIHHQLETLLPRLPTHHPFYEKVSTRFKQEAAGASGEASLDYYLRFLNSNLPLLHGLRVCDTTFNFQIDTLILFPSFILLIEVKNYAGNLIFHPASGLLTREIEGVIERFSDPTVQVNLQKLQLAQFLSERGVTALPLHSLVVFANSKALLDVQGTCADVILHEKLLDRIAELEMKYKGKAREIRELVQIGKLLAASHKPKQADVMTYYGLSLEDLVLGVRCSSCRSSIMNRTHGRWICPQCACSNPHAHISALQDWKVLFGERITARQACSFLGLGKLRTARRLLLAMCRAEGDRNSRYYRLP</sequence>
<feature type="coiled-coil region" evidence="1">
    <location>
        <begin position="172"/>
        <end position="199"/>
    </location>
</feature>
<evidence type="ECO:0000256" key="1">
    <source>
        <dbReference type="SAM" id="Coils"/>
    </source>
</evidence>
<dbReference type="AlphaFoldDB" id="A0A368YGU7"/>
<dbReference type="RefSeq" id="WP_170132870.1">
    <property type="nucleotide sequence ID" value="NZ_QPJJ01000001.1"/>
</dbReference>
<dbReference type="Proteomes" id="UP000252585">
    <property type="component" value="Unassembled WGS sequence"/>
</dbReference>
<keyword evidence="4" id="KW-1185">Reference proteome</keyword>
<accession>A0A368YGU7</accession>
<evidence type="ECO:0000313" key="3">
    <source>
        <dbReference type="EMBL" id="RCW77414.1"/>
    </source>
</evidence>
<comment type="caution">
    <text evidence="3">The sequence shown here is derived from an EMBL/GenBank/DDBJ whole genome shotgun (WGS) entry which is preliminary data.</text>
</comment>
<organism evidence="3 4">
    <name type="scientific">Saliterribacillus persicus</name>
    <dbReference type="NCBI Taxonomy" id="930114"/>
    <lineage>
        <taxon>Bacteria</taxon>
        <taxon>Bacillati</taxon>
        <taxon>Bacillota</taxon>
        <taxon>Bacilli</taxon>
        <taxon>Bacillales</taxon>
        <taxon>Bacillaceae</taxon>
        <taxon>Saliterribacillus</taxon>
    </lineage>
</organism>
<proteinExistence type="predicted"/>
<evidence type="ECO:0000313" key="4">
    <source>
        <dbReference type="Proteomes" id="UP000252585"/>
    </source>
</evidence>
<dbReference type="InterPro" id="IPR011528">
    <property type="entry name" value="NERD"/>
</dbReference>
<name>A0A368YGU7_9BACI</name>
<gene>
    <name evidence="3" type="ORF">DFR57_101288</name>
</gene>